<dbReference type="InterPro" id="IPR030385">
    <property type="entry name" value="G_IRG_dom"/>
</dbReference>
<feature type="domain" description="IRG-type G" evidence="5">
    <location>
        <begin position="278"/>
        <end position="452"/>
    </location>
</feature>
<dbReference type="Proteomes" id="UP000472274">
    <property type="component" value="Unplaced"/>
</dbReference>
<dbReference type="FunFam" id="3.40.50.300:FF:000541">
    <property type="entry name" value="Immunity related GTPase M"/>
    <property type="match status" value="1"/>
</dbReference>
<dbReference type="GeneID" id="112123313"/>
<feature type="domain" description="IRG-type G" evidence="5">
    <location>
        <begin position="41"/>
        <end position="226"/>
    </location>
</feature>
<name>A0A674IA75_9SAUR</name>
<gene>
    <name evidence="6" type="primary">LOC112123313</name>
</gene>
<reference evidence="6" key="1">
    <citation type="submission" date="2025-08" db="UniProtKB">
        <authorList>
            <consortium name="Ensembl"/>
        </authorList>
    </citation>
    <scope>IDENTIFICATION</scope>
</reference>
<keyword evidence="4" id="KW-0342">GTP-binding</keyword>
<keyword evidence="2" id="KW-0547">Nucleotide-binding</keyword>
<dbReference type="Gene3D" id="3.40.50.300">
    <property type="entry name" value="P-loop containing nucleotide triphosphate hydrolases"/>
    <property type="match status" value="2"/>
</dbReference>
<dbReference type="GO" id="GO:0016787">
    <property type="term" value="F:hydrolase activity"/>
    <property type="evidence" value="ECO:0007669"/>
    <property type="project" value="UniProtKB-KW"/>
</dbReference>
<reference evidence="6" key="2">
    <citation type="submission" date="2025-09" db="UniProtKB">
        <authorList>
            <consortium name="Ensembl"/>
        </authorList>
    </citation>
    <scope>IDENTIFICATION</scope>
</reference>
<dbReference type="InterPro" id="IPR007743">
    <property type="entry name" value="Immunity-related_GTPase-like"/>
</dbReference>
<dbReference type="PANTHER" id="PTHR32341">
    <property type="entry name" value="INTERFERON-INDUCIBLE GTPASE"/>
    <property type="match status" value="1"/>
</dbReference>
<evidence type="ECO:0000256" key="2">
    <source>
        <dbReference type="ARBA" id="ARBA00022741"/>
    </source>
</evidence>
<evidence type="ECO:0000256" key="1">
    <source>
        <dbReference type="ARBA" id="ARBA00005429"/>
    </source>
</evidence>
<keyword evidence="3" id="KW-0378">Hydrolase</keyword>
<proteinExistence type="inferred from homology"/>
<evidence type="ECO:0000259" key="5">
    <source>
        <dbReference type="PROSITE" id="PS51716"/>
    </source>
</evidence>
<dbReference type="InterPro" id="IPR027417">
    <property type="entry name" value="P-loop_NTPase"/>
</dbReference>
<evidence type="ECO:0000256" key="3">
    <source>
        <dbReference type="ARBA" id="ARBA00022801"/>
    </source>
</evidence>
<dbReference type="RefSeq" id="XP_026515955.1">
    <property type="nucleotide sequence ID" value="XM_026660170.2"/>
</dbReference>
<dbReference type="GO" id="GO:0016020">
    <property type="term" value="C:membrane"/>
    <property type="evidence" value="ECO:0007669"/>
    <property type="project" value="InterPro"/>
</dbReference>
<dbReference type="GO" id="GO:0005525">
    <property type="term" value="F:GTP binding"/>
    <property type="evidence" value="ECO:0007669"/>
    <property type="project" value="UniProtKB-KW"/>
</dbReference>
<dbReference type="Ensembl" id="ENSTMTT00000006516.1">
    <property type="protein sequence ID" value="ENSTMTP00000006311.1"/>
    <property type="gene ID" value="ENSTMTG00000004631.1"/>
</dbReference>
<organism evidence="6 7">
    <name type="scientific">Terrapene triunguis</name>
    <name type="common">Three-toed box turtle</name>
    <dbReference type="NCBI Taxonomy" id="2587831"/>
    <lineage>
        <taxon>Eukaryota</taxon>
        <taxon>Metazoa</taxon>
        <taxon>Chordata</taxon>
        <taxon>Craniata</taxon>
        <taxon>Vertebrata</taxon>
        <taxon>Euteleostomi</taxon>
        <taxon>Archelosauria</taxon>
        <taxon>Testudinata</taxon>
        <taxon>Testudines</taxon>
        <taxon>Cryptodira</taxon>
        <taxon>Durocryptodira</taxon>
        <taxon>Testudinoidea</taxon>
        <taxon>Emydidae</taxon>
        <taxon>Terrapene</taxon>
    </lineage>
</organism>
<dbReference type="InParanoid" id="A0A674IA75"/>
<dbReference type="PROSITE" id="PS51716">
    <property type="entry name" value="G_IRG"/>
    <property type="match status" value="2"/>
</dbReference>
<dbReference type="SUPFAM" id="SSF52540">
    <property type="entry name" value="P-loop containing nucleoside triphosphate hydrolases"/>
    <property type="match status" value="2"/>
</dbReference>
<dbReference type="GeneTree" id="ENSGT00950000183007"/>
<accession>A0A674IA75</accession>
<keyword evidence="7" id="KW-1185">Reference proteome</keyword>
<protein>
    <submittedName>
        <fullName evidence="6">Interferon-inducible GTPase 5-like</fullName>
    </submittedName>
</protein>
<sequence length="618" mass="67541">MAAPADLDDAFLRELRTRYEAHDPVTAAARLQALVDSVNALKADVAVVGRRGAGVTTLIHALVGERPGLDNAQAFFQQAPEPPGQPAGYTHPTYPNLALWDLPGFQEPEKPGDYTKRLGDLGKFTCLVLVVAEGSPADPHLQLLKAFQQKRKPYYVVRTKVDLDLHTAKRRFRAQYNSAEALALARNGVAEVLAKNGLEPNRVFLVSALETDRYQFSQFQDKLEEELIQLKRAHDGELEDLRAVNTRKIQELYQACAMGGLAGVPAIIRSALEEPSQIRLDVAVLGEAGSGKSALVNALRGVGCGEPEAAPTGVTATTRKATAYAHPTVPGLYLWDLPGVGVTEEDVGRLDLSRYDFFLLTASERYRHTQSRLARAISAAGKRFFFVRTKVDVDAQPGSEPGPEPSPLEEIRSSCVDALQKDGVGSPRVFLVSSLLREAYDLPALRAALESDAPALKREALEKAIPVALSRLVRRKSKALMKDVWGKTLKSCLYCAEKPGPDVATSLVDTVSAFSIELGLDEESLAQVAKATGKPAGLLQAEIRSPWVKRLDPEQVLKQITKPVPFSSRMWSLVSYWGRGAEGQPEISLEATYRLLTQALAEMTEDAERMLRQAYAKE</sequence>
<dbReference type="PANTHER" id="PTHR32341:SF16">
    <property type="match status" value="1"/>
</dbReference>
<dbReference type="AlphaFoldDB" id="A0A674IA75"/>
<dbReference type="InterPro" id="IPR051515">
    <property type="entry name" value="IRG"/>
</dbReference>
<evidence type="ECO:0000313" key="6">
    <source>
        <dbReference type="Ensembl" id="ENSTMTP00000006311.1"/>
    </source>
</evidence>
<dbReference type="Pfam" id="PF05049">
    <property type="entry name" value="IIGP"/>
    <property type="match status" value="2"/>
</dbReference>
<evidence type="ECO:0000313" key="7">
    <source>
        <dbReference type="Proteomes" id="UP000472274"/>
    </source>
</evidence>
<comment type="similarity">
    <text evidence="1">Belongs to the TRAFAC class dynamin-like GTPase superfamily. IRG family.</text>
</comment>
<evidence type="ECO:0000256" key="4">
    <source>
        <dbReference type="ARBA" id="ARBA00023134"/>
    </source>
</evidence>